<feature type="compositionally biased region" description="Low complexity" evidence="1">
    <location>
        <begin position="154"/>
        <end position="175"/>
    </location>
</feature>
<sequence length="212" mass="22149">MPPPSSKPPPLPLAPDRAAISNQISLLLSSRASLLGTLNPAPSPSAARTCPRRHHVVSPDDVEQLFAGPRPNEGVGYVPDGSAASREDGMLRGRLLGKRHKSGKASAAGSRFAVESESDEEPGRSGLGKRKRPRRGAGGEEQGDRGGDGDVGGDAETSVVDADGVAMGEGVAMAGHSDGGSGDDAQGKKQKKKKKRQKQRQKQKQKQKHENA</sequence>
<evidence type="ECO:0000256" key="1">
    <source>
        <dbReference type="SAM" id="MobiDB-lite"/>
    </source>
</evidence>
<reference evidence="2" key="1">
    <citation type="submission" date="2021-08" db="EMBL/GenBank/DDBJ databases">
        <title>Chromosome-Level Trichoderma cornu-damae using Hi-C Data.</title>
        <authorList>
            <person name="Kim C.S."/>
        </authorList>
    </citation>
    <scope>NUCLEOTIDE SEQUENCE</scope>
    <source>
        <strain evidence="2">KA19-0412C</strain>
    </source>
</reference>
<protein>
    <submittedName>
        <fullName evidence="2">Uncharacterized protein</fullName>
    </submittedName>
</protein>
<dbReference type="AlphaFoldDB" id="A0A9P8QFF6"/>
<proteinExistence type="predicted"/>
<feature type="region of interest" description="Disordered" evidence="1">
    <location>
        <begin position="64"/>
        <end position="212"/>
    </location>
</feature>
<name>A0A9P8QFF6_9HYPO</name>
<accession>A0A9P8QFF6</accession>
<evidence type="ECO:0000313" key="2">
    <source>
        <dbReference type="EMBL" id="KAH6604910.1"/>
    </source>
</evidence>
<comment type="caution">
    <text evidence="2">The sequence shown here is derived from an EMBL/GenBank/DDBJ whole genome shotgun (WGS) entry which is preliminary data.</text>
</comment>
<gene>
    <name evidence="2" type="ORF">Trco_006617</name>
</gene>
<dbReference type="Proteomes" id="UP000827724">
    <property type="component" value="Unassembled WGS sequence"/>
</dbReference>
<organism evidence="2 3">
    <name type="scientific">Trichoderma cornu-damae</name>
    <dbReference type="NCBI Taxonomy" id="654480"/>
    <lineage>
        <taxon>Eukaryota</taxon>
        <taxon>Fungi</taxon>
        <taxon>Dikarya</taxon>
        <taxon>Ascomycota</taxon>
        <taxon>Pezizomycotina</taxon>
        <taxon>Sordariomycetes</taxon>
        <taxon>Hypocreomycetidae</taxon>
        <taxon>Hypocreales</taxon>
        <taxon>Hypocreaceae</taxon>
        <taxon>Trichoderma</taxon>
    </lineage>
</organism>
<dbReference type="EMBL" id="JAIWOZ010000005">
    <property type="protein sequence ID" value="KAH6604910.1"/>
    <property type="molecule type" value="Genomic_DNA"/>
</dbReference>
<keyword evidence="3" id="KW-1185">Reference proteome</keyword>
<dbReference type="OrthoDB" id="4961474at2759"/>
<feature type="compositionally biased region" description="Basic residues" evidence="1">
    <location>
        <begin position="188"/>
        <end position="212"/>
    </location>
</feature>
<evidence type="ECO:0000313" key="3">
    <source>
        <dbReference type="Proteomes" id="UP000827724"/>
    </source>
</evidence>